<reference evidence="1 2" key="1">
    <citation type="submission" date="2019-05" db="EMBL/GenBank/DDBJ databases">
        <title>Another draft genome of Portunus trituberculatus and its Hox gene families provides insights of decapod evolution.</title>
        <authorList>
            <person name="Jeong J.-H."/>
            <person name="Song I."/>
            <person name="Kim S."/>
            <person name="Choi T."/>
            <person name="Kim D."/>
            <person name="Ryu S."/>
            <person name="Kim W."/>
        </authorList>
    </citation>
    <scope>NUCLEOTIDE SEQUENCE [LARGE SCALE GENOMIC DNA]</scope>
    <source>
        <tissue evidence="1">Muscle</tissue>
    </source>
</reference>
<gene>
    <name evidence="1" type="ORF">E2C01_007548</name>
</gene>
<name>A0A5B7D4H5_PORTR</name>
<evidence type="ECO:0000313" key="1">
    <source>
        <dbReference type="EMBL" id="MPC14773.1"/>
    </source>
</evidence>
<comment type="caution">
    <text evidence="1">The sequence shown here is derived from an EMBL/GenBank/DDBJ whole genome shotgun (WGS) entry which is preliminary data.</text>
</comment>
<organism evidence="1 2">
    <name type="scientific">Portunus trituberculatus</name>
    <name type="common">Swimming crab</name>
    <name type="synonym">Neptunus trituberculatus</name>
    <dbReference type="NCBI Taxonomy" id="210409"/>
    <lineage>
        <taxon>Eukaryota</taxon>
        <taxon>Metazoa</taxon>
        <taxon>Ecdysozoa</taxon>
        <taxon>Arthropoda</taxon>
        <taxon>Crustacea</taxon>
        <taxon>Multicrustacea</taxon>
        <taxon>Malacostraca</taxon>
        <taxon>Eumalacostraca</taxon>
        <taxon>Eucarida</taxon>
        <taxon>Decapoda</taxon>
        <taxon>Pleocyemata</taxon>
        <taxon>Brachyura</taxon>
        <taxon>Eubrachyura</taxon>
        <taxon>Portunoidea</taxon>
        <taxon>Portunidae</taxon>
        <taxon>Portuninae</taxon>
        <taxon>Portunus</taxon>
    </lineage>
</organism>
<dbReference type="EMBL" id="VSRR010000378">
    <property type="protein sequence ID" value="MPC14773.1"/>
    <property type="molecule type" value="Genomic_DNA"/>
</dbReference>
<proteinExistence type="predicted"/>
<keyword evidence="2" id="KW-1185">Reference proteome</keyword>
<dbReference type="Proteomes" id="UP000324222">
    <property type="component" value="Unassembled WGS sequence"/>
</dbReference>
<evidence type="ECO:0000313" key="2">
    <source>
        <dbReference type="Proteomes" id="UP000324222"/>
    </source>
</evidence>
<sequence>MINGGGDGGTGGGLQAEVVIEVEVMVVVTGGRGGNGEMEYIRLDNCGLEITPMQRRMIIDIGGREAGGWISGGQEGDEKEEDAQERFRVAFCILMAAGSPLRLIL</sequence>
<dbReference type="AlphaFoldDB" id="A0A5B7D4H5"/>
<protein>
    <submittedName>
        <fullName evidence="1">Uncharacterized protein</fullName>
    </submittedName>
</protein>
<accession>A0A5B7D4H5</accession>